<feature type="region of interest" description="Disordered" evidence="3">
    <location>
        <begin position="1"/>
        <end position="30"/>
    </location>
</feature>
<evidence type="ECO:0000256" key="1">
    <source>
        <dbReference type="ARBA" id="ARBA00035018"/>
    </source>
</evidence>
<organism evidence="4 5">
    <name type="scientific">Nematostella vectensis</name>
    <name type="common">Starlet sea anemone</name>
    <dbReference type="NCBI Taxonomy" id="45351"/>
    <lineage>
        <taxon>Eukaryota</taxon>
        <taxon>Metazoa</taxon>
        <taxon>Cnidaria</taxon>
        <taxon>Anthozoa</taxon>
        <taxon>Hexacorallia</taxon>
        <taxon>Actiniaria</taxon>
        <taxon>Edwardsiidae</taxon>
        <taxon>Nematostella</taxon>
    </lineage>
</organism>
<keyword evidence="5" id="KW-1185">Reference proteome</keyword>
<gene>
    <name evidence="4" type="ORF">NEMVEDRAFT_v1g245796</name>
</gene>
<dbReference type="PANTHER" id="PTHR13287">
    <property type="entry name" value="ADIPOSE-SECRETED SIGNALING PROTEIN"/>
    <property type="match status" value="1"/>
</dbReference>
<dbReference type="EMBL" id="DS469683">
    <property type="protein sequence ID" value="EDO35916.1"/>
    <property type="molecule type" value="Genomic_DNA"/>
</dbReference>
<dbReference type="eggNOG" id="ENOG502S79C">
    <property type="taxonomic scope" value="Eukaryota"/>
</dbReference>
<name>A7SK21_NEMVE</name>
<evidence type="ECO:0000313" key="4">
    <source>
        <dbReference type="EMBL" id="EDO35916.1"/>
    </source>
</evidence>
<dbReference type="Pfam" id="PF15006">
    <property type="entry name" value="DUF4517"/>
    <property type="match status" value="1"/>
</dbReference>
<proteinExistence type="inferred from homology"/>
<dbReference type="InterPro" id="IPR026794">
    <property type="entry name" value="ADISSP"/>
</dbReference>
<evidence type="ECO:0000256" key="2">
    <source>
        <dbReference type="ARBA" id="ARBA00035300"/>
    </source>
</evidence>
<evidence type="ECO:0000256" key="3">
    <source>
        <dbReference type="SAM" id="MobiDB-lite"/>
    </source>
</evidence>
<dbReference type="InParanoid" id="A7SK21"/>
<dbReference type="KEGG" id="nve:5507334"/>
<dbReference type="HOGENOM" id="CLU_094626_2_0_1"/>
<dbReference type="OrthoDB" id="6246153at2759"/>
<accession>A7SK21</accession>
<dbReference type="PANTHER" id="PTHR13287:SF2">
    <property type="entry name" value="ADIPOSE-SECRETED SIGNALING PROTEIN"/>
    <property type="match status" value="1"/>
</dbReference>
<feature type="compositionally biased region" description="Basic and acidic residues" evidence="3">
    <location>
        <begin position="9"/>
        <end position="27"/>
    </location>
</feature>
<evidence type="ECO:0000313" key="5">
    <source>
        <dbReference type="Proteomes" id="UP000001593"/>
    </source>
</evidence>
<reference evidence="4 5" key="1">
    <citation type="journal article" date="2007" name="Science">
        <title>Sea anemone genome reveals ancestral eumetazoan gene repertoire and genomic organization.</title>
        <authorList>
            <person name="Putnam N.H."/>
            <person name="Srivastava M."/>
            <person name="Hellsten U."/>
            <person name="Dirks B."/>
            <person name="Chapman J."/>
            <person name="Salamov A."/>
            <person name="Terry A."/>
            <person name="Shapiro H."/>
            <person name="Lindquist E."/>
            <person name="Kapitonov V.V."/>
            <person name="Jurka J."/>
            <person name="Genikhovich G."/>
            <person name="Grigoriev I.V."/>
            <person name="Lucas S.M."/>
            <person name="Steele R.E."/>
            <person name="Finnerty J.R."/>
            <person name="Technau U."/>
            <person name="Martindale M.Q."/>
            <person name="Rokhsar D.S."/>
        </authorList>
    </citation>
    <scope>NUCLEOTIDE SEQUENCE [LARGE SCALE GENOMIC DNA]</scope>
    <source>
        <strain evidence="5">CH2 X CH6</strain>
    </source>
</reference>
<dbReference type="Proteomes" id="UP000001593">
    <property type="component" value="Unassembled WGS sequence"/>
</dbReference>
<sequence length="169" mass="19242">MAETQLENSHFHDEEDAHHDHHVHFSEDVTPNTDIQVKMKGKSEADVHVGFLQLKHKYEIEFNIPKAPEAKLSPPSEAAPTLRIVEVTPSGDGKGQKILLELDAHKEGLLHHKFVLENHENKEKFKVVLHARVLGSKKGRPMLRDGIKCMHVDKDDEDDGEHSDWKGFE</sequence>
<dbReference type="OMA" id="GVRCIGM"/>
<dbReference type="AlphaFoldDB" id="A7SK21"/>
<comment type="similarity">
    <text evidence="1">Belongs to the ADISSP family.</text>
</comment>
<dbReference type="PhylomeDB" id="A7SK21"/>
<protein>
    <recommendedName>
        <fullName evidence="2">Adipose-secreted signaling protein</fullName>
    </recommendedName>
</protein>